<dbReference type="OrthoDB" id="686384at2759"/>
<dbReference type="RefSeq" id="XP_067692360.1">
    <property type="nucleotide sequence ID" value="XM_067836818.1"/>
</dbReference>
<dbReference type="GO" id="GO:0017178">
    <property type="term" value="F:diphthine-ammonia ligase activity"/>
    <property type="evidence" value="ECO:0007669"/>
    <property type="project" value="UniProtKB-EC"/>
</dbReference>
<reference evidence="7 8" key="1">
    <citation type="submission" date="2021-02" db="EMBL/GenBank/DDBJ databases">
        <title>Leishmania (Mundinia) enrietti genome sequencing and assembly.</title>
        <authorList>
            <person name="Almutairi H."/>
            <person name="Gatherer D."/>
        </authorList>
    </citation>
    <scope>NUCLEOTIDE SEQUENCE [LARGE SCALE GENOMIC DNA]</scope>
    <source>
        <strain evidence="7">CUR178</strain>
    </source>
</reference>
<dbReference type="Proteomes" id="UP000674179">
    <property type="component" value="Chromosome 25"/>
</dbReference>
<dbReference type="EMBL" id="JAFHKP010000025">
    <property type="protein sequence ID" value="KAG5477420.1"/>
    <property type="molecule type" value="Genomic_DNA"/>
</dbReference>
<sequence length="615" mass="66427">MKTIALLSGGKDSILAMLMAYRYGHQPSVIVNMAPDLESDGASRRTAENGVHGHDIDSYMYQTVGFEAVETIAACLGLPLRRGCVRRGRAKDQSLLYSEQPPEEDEVETLYALVKTVKEEFPDVKGLTSGAILSNYQRNRVEFICDRLGLESVAYLWMRLPGEILDMARELHVQAIVVKTASIGLMPHQLIGKTLEEARPTLEKMAELYQSHLAGEGGEYETTVLDCPLFRSEHLKVASLDLVLQDDNDIAPSGHGRLSLERMTKSVEQQAREAELLTQLRAGDITFPSDVMPLLRSLSVSPLAPSVTTPARSIVEAIASTPPVTIRTALFLGAGTAATRDGVAHYTYADPCDAGGSAAEALEACLTVLQTWATEHGLTPFYYHVSLPEPSWEVLCRAAYAAKVPHVCPPGLLVTVRATHSRAAAALQAEVLAAPTDKIQQQVLHAQSRSCWALGEPGPYSQARRVCLATGASRLFVSATPGRVAATREVATAADLPPSCQKCIGALMSTQLGEEAEKLLADIVAQFLVAMANCERYLTVFGRVFGDVCRATIIVTEDVPVTLLPVLWQWSTQATGAPPFERVCQVVAVGALSGAELIRVSMECAEMRDAAEEST</sequence>
<dbReference type="GO" id="GO:0017183">
    <property type="term" value="P:protein histidyl modification to diphthamide"/>
    <property type="evidence" value="ECO:0007669"/>
    <property type="project" value="TreeGrafter"/>
</dbReference>
<protein>
    <recommendedName>
        <fullName evidence="2">Diphthine--ammonia ligase</fullName>
        <ecNumber evidence="1">6.3.1.14</ecNumber>
    </recommendedName>
    <alternativeName>
        <fullName evidence="3">Diphthamide synthase</fullName>
    </alternativeName>
    <alternativeName>
        <fullName evidence="4">Diphthamide synthetase</fullName>
    </alternativeName>
</protein>
<keyword evidence="8" id="KW-1185">Reference proteome</keyword>
<dbReference type="PANTHER" id="PTHR12196">
    <property type="entry name" value="DOMAIN OF UNKNOWN FUNCTION 71 DUF71 -CONTAINING PROTEIN"/>
    <property type="match status" value="1"/>
</dbReference>
<dbReference type="SUPFAM" id="SSF52402">
    <property type="entry name" value="Adenine nucleotide alpha hydrolases-like"/>
    <property type="match status" value="1"/>
</dbReference>
<evidence type="ECO:0000256" key="1">
    <source>
        <dbReference type="ARBA" id="ARBA00012089"/>
    </source>
</evidence>
<dbReference type="FunFam" id="3.40.50.620:FF:000373">
    <property type="entry name" value="ATP-binding region containing protein, putative"/>
    <property type="match status" value="1"/>
</dbReference>
<dbReference type="AlphaFoldDB" id="A0A836H4F5"/>
<evidence type="ECO:0000313" key="7">
    <source>
        <dbReference type="EMBL" id="KAG5477420.1"/>
    </source>
</evidence>
<evidence type="ECO:0000256" key="3">
    <source>
        <dbReference type="ARBA" id="ARBA00029814"/>
    </source>
</evidence>
<comment type="caution">
    <text evidence="7">The sequence shown here is derived from an EMBL/GenBank/DDBJ whole genome shotgun (WGS) entry which is preliminary data.</text>
</comment>
<evidence type="ECO:0000256" key="4">
    <source>
        <dbReference type="ARBA" id="ARBA00031552"/>
    </source>
</evidence>
<comment type="catalytic activity">
    <reaction evidence="5">
        <text>diphthine-[translation elongation factor 2] + NH4(+) + ATP = diphthamide-[translation elongation factor 2] + AMP + diphosphate + H(+)</text>
        <dbReference type="Rhea" id="RHEA:19753"/>
        <dbReference type="Rhea" id="RHEA-COMP:10172"/>
        <dbReference type="Rhea" id="RHEA-COMP:10174"/>
        <dbReference type="ChEBI" id="CHEBI:15378"/>
        <dbReference type="ChEBI" id="CHEBI:16692"/>
        <dbReference type="ChEBI" id="CHEBI:28938"/>
        <dbReference type="ChEBI" id="CHEBI:30616"/>
        <dbReference type="ChEBI" id="CHEBI:33019"/>
        <dbReference type="ChEBI" id="CHEBI:82696"/>
        <dbReference type="ChEBI" id="CHEBI:456215"/>
        <dbReference type="EC" id="6.3.1.14"/>
    </reaction>
</comment>
<dbReference type="InterPro" id="IPR014729">
    <property type="entry name" value="Rossmann-like_a/b/a_fold"/>
</dbReference>
<proteinExistence type="predicted"/>
<dbReference type="CDD" id="cd01994">
    <property type="entry name" value="AANH_PF0828-like"/>
    <property type="match status" value="1"/>
</dbReference>
<dbReference type="EC" id="6.3.1.14" evidence="1"/>
<evidence type="ECO:0000256" key="5">
    <source>
        <dbReference type="ARBA" id="ARBA00048108"/>
    </source>
</evidence>
<accession>A0A836H4F5</accession>
<dbReference type="InterPro" id="IPR035959">
    <property type="entry name" value="RutC-like_sf"/>
</dbReference>
<dbReference type="PANTHER" id="PTHR12196:SF2">
    <property type="entry name" value="DIPHTHINE--AMMONIA LIGASE"/>
    <property type="match status" value="1"/>
</dbReference>
<dbReference type="KEGG" id="lenr:94172328"/>
<dbReference type="Gene3D" id="3.90.1490.10">
    <property type="entry name" value="putative n-type atp pyrophosphatase, domain 2"/>
    <property type="match status" value="1"/>
</dbReference>
<feature type="domain" description="Diphthamide synthase" evidence="6">
    <location>
        <begin position="51"/>
        <end position="246"/>
    </location>
</feature>
<evidence type="ECO:0000256" key="2">
    <source>
        <dbReference type="ARBA" id="ARBA00018426"/>
    </source>
</evidence>
<dbReference type="Pfam" id="PF01902">
    <property type="entry name" value="Diphthami_syn_2"/>
    <property type="match status" value="1"/>
</dbReference>
<dbReference type="InterPro" id="IPR002761">
    <property type="entry name" value="Diphthami_syn_dom"/>
</dbReference>
<gene>
    <name evidence="7" type="ORF">CUR178_05123</name>
</gene>
<dbReference type="Gene3D" id="3.40.50.620">
    <property type="entry name" value="HUPs"/>
    <property type="match status" value="1"/>
</dbReference>
<organism evidence="7 8">
    <name type="scientific">Leishmania enriettii</name>
    <dbReference type="NCBI Taxonomy" id="5663"/>
    <lineage>
        <taxon>Eukaryota</taxon>
        <taxon>Discoba</taxon>
        <taxon>Euglenozoa</taxon>
        <taxon>Kinetoplastea</taxon>
        <taxon>Metakinetoplastina</taxon>
        <taxon>Trypanosomatida</taxon>
        <taxon>Trypanosomatidae</taxon>
        <taxon>Leishmaniinae</taxon>
        <taxon>Leishmania</taxon>
    </lineage>
</organism>
<dbReference type="Gene3D" id="3.30.1330.40">
    <property type="entry name" value="RutC-like"/>
    <property type="match status" value="1"/>
</dbReference>
<name>A0A836H4F5_LEIEN</name>
<dbReference type="NCBIfam" id="TIGR00290">
    <property type="entry name" value="MJ0570_dom"/>
    <property type="match status" value="1"/>
</dbReference>
<evidence type="ECO:0000259" key="6">
    <source>
        <dbReference type="Pfam" id="PF01902"/>
    </source>
</evidence>
<dbReference type="InterPro" id="IPR030662">
    <property type="entry name" value="DPH6/MJ0570"/>
</dbReference>
<dbReference type="GeneID" id="94172328"/>
<dbReference type="SUPFAM" id="SSF55298">
    <property type="entry name" value="YjgF-like"/>
    <property type="match status" value="1"/>
</dbReference>
<evidence type="ECO:0000313" key="8">
    <source>
        <dbReference type="Proteomes" id="UP000674179"/>
    </source>
</evidence>